<dbReference type="PROSITE" id="PS51462">
    <property type="entry name" value="NUDIX"/>
    <property type="match status" value="1"/>
</dbReference>
<evidence type="ECO:0000256" key="9">
    <source>
        <dbReference type="ARBA" id="ARBA00023679"/>
    </source>
</evidence>
<keyword evidence="5" id="KW-0479">Metal-binding</keyword>
<dbReference type="GO" id="GO:0006742">
    <property type="term" value="P:NADP+ catabolic process"/>
    <property type="evidence" value="ECO:0007669"/>
    <property type="project" value="TreeGrafter"/>
</dbReference>
<dbReference type="PANTHER" id="PTHR42904">
    <property type="entry name" value="NUDIX HYDROLASE, NUDC SUBFAMILY"/>
    <property type="match status" value="1"/>
</dbReference>
<proteinExistence type="inferred from homology"/>
<evidence type="ECO:0000256" key="6">
    <source>
        <dbReference type="ARBA" id="ARBA00022801"/>
    </source>
</evidence>
<dbReference type="EC" id="3.6.1.22" evidence="4"/>
<dbReference type="GO" id="GO:0035529">
    <property type="term" value="F:NADH pyrophosphatase activity"/>
    <property type="evidence" value="ECO:0007669"/>
    <property type="project" value="TreeGrafter"/>
</dbReference>
<dbReference type="InterPro" id="IPR015797">
    <property type="entry name" value="NUDIX_hydrolase-like_dom_sf"/>
</dbReference>
<feature type="domain" description="Nudix hydrolase" evidence="10">
    <location>
        <begin position="142"/>
        <end position="265"/>
    </location>
</feature>
<evidence type="ECO:0000256" key="5">
    <source>
        <dbReference type="ARBA" id="ARBA00022723"/>
    </source>
</evidence>
<dbReference type="CDD" id="cd03429">
    <property type="entry name" value="NUDIX_NADH_pyrophosphatase_Nudt13"/>
    <property type="match status" value="1"/>
</dbReference>
<dbReference type="InterPro" id="IPR020084">
    <property type="entry name" value="NUDIX_hydrolase_CS"/>
</dbReference>
<accession>A0AAV3TXC2</accession>
<name>A0AAV3TXC2_9ALTE</name>
<dbReference type="EMBL" id="BAABLX010000004">
    <property type="protein sequence ID" value="GAA4931687.1"/>
    <property type="molecule type" value="Genomic_DNA"/>
</dbReference>
<dbReference type="SUPFAM" id="SSF55811">
    <property type="entry name" value="Nudix"/>
    <property type="match status" value="2"/>
</dbReference>
<dbReference type="Pfam" id="PF00293">
    <property type="entry name" value="NUDIX"/>
    <property type="match status" value="1"/>
</dbReference>
<dbReference type="InterPro" id="IPR050241">
    <property type="entry name" value="NAD-cap_RNA_hydrolase_NudC"/>
</dbReference>
<dbReference type="RefSeq" id="WP_345416504.1">
    <property type="nucleotide sequence ID" value="NZ_AP031496.1"/>
</dbReference>
<keyword evidence="6" id="KW-0378">Hydrolase</keyword>
<comment type="cofactor">
    <cofactor evidence="2">
        <name>Zn(2+)</name>
        <dbReference type="ChEBI" id="CHEBI:29105"/>
    </cofactor>
</comment>
<dbReference type="PANTHER" id="PTHR42904:SF6">
    <property type="entry name" value="NAD-CAPPED RNA HYDROLASE NUDT12"/>
    <property type="match status" value="1"/>
</dbReference>
<dbReference type="GO" id="GO:0046872">
    <property type="term" value="F:metal ion binding"/>
    <property type="evidence" value="ECO:0007669"/>
    <property type="project" value="UniProtKB-KW"/>
</dbReference>
<evidence type="ECO:0000256" key="1">
    <source>
        <dbReference type="ARBA" id="ARBA00001946"/>
    </source>
</evidence>
<evidence type="ECO:0000256" key="8">
    <source>
        <dbReference type="ARBA" id="ARBA00023027"/>
    </source>
</evidence>
<dbReference type="InterPro" id="IPR049734">
    <property type="entry name" value="NudC-like_C"/>
</dbReference>
<dbReference type="Gene3D" id="3.90.79.10">
    <property type="entry name" value="Nucleoside Triphosphate Pyrophosphohydrolase"/>
    <property type="match status" value="1"/>
</dbReference>
<organism evidence="11 12">
    <name type="scientific">Halioxenophilus aromaticivorans</name>
    <dbReference type="NCBI Taxonomy" id="1306992"/>
    <lineage>
        <taxon>Bacteria</taxon>
        <taxon>Pseudomonadati</taxon>
        <taxon>Pseudomonadota</taxon>
        <taxon>Gammaproteobacteria</taxon>
        <taxon>Alteromonadales</taxon>
        <taxon>Alteromonadaceae</taxon>
        <taxon>Halioxenophilus</taxon>
    </lineage>
</organism>
<comment type="similarity">
    <text evidence="3">Belongs to the Nudix hydrolase family. NudC subfamily.</text>
</comment>
<dbReference type="NCBIfam" id="NF001299">
    <property type="entry name" value="PRK00241.1"/>
    <property type="match status" value="1"/>
</dbReference>
<dbReference type="PROSITE" id="PS00893">
    <property type="entry name" value="NUDIX_BOX"/>
    <property type="match status" value="1"/>
</dbReference>
<protein>
    <recommendedName>
        <fullName evidence="4">NAD(+) diphosphatase</fullName>
        <ecNumber evidence="4">3.6.1.22</ecNumber>
    </recommendedName>
</protein>
<dbReference type="InterPro" id="IPR000086">
    <property type="entry name" value="NUDIX_hydrolase_dom"/>
</dbReference>
<evidence type="ECO:0000256" key="2">
    <source>
        <dbReference type="ARBA" id="ARBA00001947"/>
    </source>
</evidence>
<evidence type="ECO:0000256" key="7">
    <source>
        <dbReference type="ARBA" id="ARBA00022842"/>
    </source>
</evidence>
<keyword evidence="8" id="KW-0520">NAD</keyword>
<evidence type="ECO:0000256" key="3">
    <source>
        <dbReference type="ARBA" id="ARBA00009595"/>
    </source>
</evidence>
<evidence type="ECO:0000313" key="12">
    <source>
        <dbReference type="Proteomes" id="UP001409585"/>
    </source>
</evidence>
<evidence type="ECO:0000313" key="11">
    <source>
        <dbReference type="EMBL" id="GAA4931687.1"/>
    </source>
</evidence>
<dbReference type="AlphaFoldDB" id="A0AAV3TXC2"/>
<dbReference type="Proteomes" id="UP001409585">
    <property type="component" value="Unassembled WGS sequence"/>
</dbReference>
<keyword evidence="12" id="KW-1185">Reference proteome</keyword>
<dbReference type="InterPro" id="IPR015376">
    <property type="entry name" value="Znr_NADH_PPase"/>
</dbReference>
<comment type="catalytic activity">
    <reaction evidence="9">
        <text>a 5'-end NAD(+)-phospho-ribonucleoside in mRNA + H2O = a 5'-end phospho-adenosine-phospho-ribonucleoside in mRNA + beta-nicotinamide D-ribonucleotide + 2 H(+)</text>
        <dbReference type="Rhea" id="RHEA:60876"/>
        <dbReference type="Rhea" id="RHEA-COMP:15698"/>
        <dbReference type="Rhea" id="RHEA-COMP:15719"/>
        <dbReference type="ChEBI" id="CHEBI:14649"/>
        <dbReference type="ChEBI" id="CHEBI:15377"/>
        <dbReference type="ChEBI" id="CHEBI:15378"/>
        <dbReference type="ChEBI" id="CHEBI:144029"/>
        <dbReference type="ChEBI" id="CHEBI:144051"/>
    </reaction>
    <physiologicalReaction direction="left-to-right" evidence="9">
        <dbReference type="Rhea" id="RHEA:60877"/>
    </physiologicalReaction>
</comment>
<evidence type="ECO:0000256" key="4">
    <source>
        <dbReference type="ARBA" id="ARBA00012381"/>
    </source>
</evidence>
<dbReference type="GO" id="GO:0005829">
    <property type="term" value="C:cytosol"/>
    <property type="evidence" value="ECO:0007669"/>
    <property type="project" value="TreeGrafter"/>
</dbReference>
<sequence length="275" mass="31227">MSLVNALYIVVHQGRLLCLNGDTTQHSGDQLTAIGVERHTLTTLAQNMVIDGGEGLFLLPLIAPDSAIDSLVADPSQPWHWADLREFLIRQNEREFHIHARAVQYFHWLREHRFCGICGSTTVMAAGENALQCNACGKHWFPRIQPCIITLIHNQDQVLLAKHSRYTANMYSCIAGFAESGESLEQTLHREVYEEVGLQVHNLRYFGSQAWPFPYQLMVGFYAQYKSGEICIDQDEIADARWWSIHDLPERPPTTSISGQLIEHYVANPQLNTSR</sequence>
<dbReference type="Pfam" id="PF09297">
    <property type="entry name" value="Zn_ribbon_NUD"/>
    <property type="match status" value="1"/>
</dbReference>
<reference evidence="12" key="1">
    <citation type="journal article" date="2019" name="Int. J. Syst. Evol. Microbiol.">
        <title>The Global Catalogue of Microorganisms (GCM) 10K type strain sequencing project: providing services to taxonomists for standard genome sequencing and annotation.</title>
        <authorList>
            <consortium name="The Broad Institute Genomics Platform"/>
            <consortium name="The Broad Institute Genome Sequencing Center for Infectious Disease"/>
            <person name="Wu L."/>
            <person name="Ma J."/>
        </authorList>
    </citation>
    <scope>NUCLEOTIDE SEQUENCE [LARGE SCALE GENOMIC DNA]</scope>
    <source>
        <strain evidence="12">JCM 19134</strain>
    </source>
</reference>
<dbReference type="GO" id="GO:0019677">
    <property type="term" value="P:NAD+ catabolic process"/>
    <property type="evidence" value="ECO:0007669"/>
    <property type="project" value="TreeGrafter"/>
</dbReference>
<gene>
    <name evidence="11" type="ORF">GCM10025791_04860</name>
</gene>
<keyword evidence="7" id="KW-0460">Magnesium</keyword>
<evidence type="ECO:0000259" key="10">
    <source>
        <dbReference type="PROSITE" id="PS51462"/>
    </source>
</evidence>
<comment type="cofactor">
    <cofactor evidence="1">
        <name>Mg(2+)</name>
        <dbReference type="ChEBI" id="CHEBI:18420"/>
    </cofactor>
</comment>
<dbReference type="Gene3D" id="3.90.79.20">
    <property type="match status" value="1"/>
</dbReference>
<comment type="caution">
    <text evidence="11">The sequence shown here is derived from an EMBL/GenBank/DDBJ whole genome shotgun (WGS) entry which is preliminary data.</text>
</comment>